<feature type="transmembrane region" description="Helical" evidence="14">
    <location>
        <begin position="76"/>
        <end position="98"/>
    </location>
</feature>
<accession>A0A834ZXH7</accession>
<evidence type="ECO:0000256" key="5">
    <source>
        <dbReference type="ARBA" id="ARBA00022692"/>
    </source>
</evidence>
<dbReference type="InterPro" id="IPR018490">
    <property type="entry name" value="cNMP-bd_dom_sf"/>
</dbReference>
<feature type="domain" description="Cyclic nucleotide-binding" evidence="15">
    <location>
        <begin position="389"/>
        <end position="538"/>
    </location>
</feature>
<feature type="region of interest" description="Disordered" evidence="13">
    <location>
        <begin position="1"/>
        <end position="63"/>
    </location>
</feature>
<dbReference type="InterPro" id="IPR021789">
    <property type="entry name" value="KHA_dom"/>
</dbReference>
<gene>
    <name evidence="16" type="ORF">HHK36_001571</name>
</gene>
<proteinExistence type="inferred from homology"/>
<dbReference type="SMART" id="SM00100">
    <property type="entry name" value="cNMP"/>
    <property type="match status" value="1"/>
</dbReference>
<evidence type="ECO:0000256" key="4">
    <source>
        <dbReference type="ARBA" id="ARBA00022538"/>
    </source>
</evidence>
<sequence>MVTNKEKKKKCRKDDHRIKRKEKVLTETGFRKQGEAQPEKEENRNSKSSVRRNSGRVTGCKNSSEEEVPGLRAWEMLLIVLVIYSAWICPFEFAFLTYKHDTLFIINNIVAGFFAVDSILTFFVAYFDSRTCELVDAPKKIAVRYIASWFIFDVCSTAPLQSLSLLFTDHSGGLGFKVLNMLRLWRLRRVGSLFARLEKDIRFNYFWIRCTKLIAVTLFATHCAGCFNYLIADRYQHPERTWIGAVMPNFKQQSLWDRYVTAMYWSITTLTTTGYGDLHAQNTREMLFDIFYMFFNLGLTAYLIGNMTNLVVHGTSRTRNFRDTIRIASEFAARNQLDPHIQDQMLSHICLKFKTDGLKHQETLHSLPKAIRSSIANYLFFPIVQNAYLFQGVSNEVLFQLASEMEAEYFPAKEDVVQQNEAPTDLYIIVSGAVVSELNIDPMKNGRDQVSTISTNMDRTMYRKRNFSIPECTIRVHGTAVAGEMFGEMGVLCSKPQPLTVRTTALSQILRLNKTSLMNIIQANMEDGNIIMNNLVTKLKGGIERLGLGEYGSDREVRNLTNKRVIIHMFFRKESTSQEELGKLIILPGSLEELLRIGGKNLKEYLTKYLKVKEE</sequence>
<dbReference type="Pfam" id="PF11834">
    <property type="entry name" value="KHA"/>
    <property type="match status" value="1"/>
</dbReference>
<evidence type="ECO:0000313" key="17">
    <source>
        <dbReference type="Proteomes" id="UP000655225"/>
    </source>
</evidence>
<dbReference type="AlphaFoldDB" id="A0A834ZXH7"/>
<dbReference type="InterPro" id="IPR045319">
    <property type="entry name" value="KAT/AKT"/>
</dbReference>
<evidence type="ECO:0000256" key="13">
    <source>
        <dbReference type="SAM" id="MobiDB-lite"/>
    </source>
</evidence>
<comment type="caution">
    <text evidence="16">The sequence shown here is derived from an EMBL/GenBank/DDBJ whole genome shotgun (WGS) entry which is preliminary data.</text>
</comment>
<feature type="transmembrane region" description="Helical" evidence="14">
    <location>
        <begin position="290"/>
        <end position="312"/>
    </location>
</feature>
<keyword evidence="4" id="KW-0633">Potassium transport</keyword>
<keyword evidence="17" id="KW-1185">Reference proteome</keyword>
<evidence type="ECO:0000256" key="9">
    <source>
        <dbReference type="ARBA" id="ARBA00022989"/>
    </source>
</evidence>
<evidence type="ECO:0000256" key="14">
    <source>
        <dbReference type="SAM" id="Phobius"/>
    </source>
</evidence>
<evidence type="ECO:0000259" key="15">
    <source>
        <dbReference type="PROSITE" id="PS50042"/>
    </source>
</evidence>
<keyword evidence="5 14" id="KW-0812">Transmembrane</keyword>
<feature type="transmembrane region" description="Helical" evidence="14">
    <location>
        <begin position="104"/>
        <end position="129"/>
    </location>
</feature>
<keyword evidence="6" id="KW-0631">Potassium channel</keyword>
<dbReference type="GO" id="GO:0034702">
    <property type="term" value="C:monoatomic ion channel complex"/>
    <property type="evidence" value="ECO:0007669"/>
    <property type="project" value="UniProtKB-KW"/>
</dbReference>
<dbReference type="OrthoDB" id="426293at2759"/>
<keyword evidence="10" id="KW-0406">Ion transport</keyword>
<dbReference type="PANTHER" id="PTHR45743:SF6">
    <property type="entry name" value="POTASSIUM CHANNEL KAT2"/>
    <property type="match status" value="1"/>
</dbReference>
<dbReference type="InterPro" id="IPR014710">
    <property type="entry name" value="RmlC-like_jellyroll"/>
</dbReference>
<feature type="compositionally biased region" description="Basic residues" evidence="13">
    <location>
        <begin position="1"/>
        <end position="11"/>
    </location>
</feature>
<comment type="subcellular location">
    <subcellularLocation>
        <location evidence="1">Membrane</location>
        <topology evidence="1">Multi-pass membrane protein</topology>
    </subcellularLocation>
</comment>
<dbReference type="Proteomes" id="UP000655225">
    <property type="component" value="Unassembled WGS sequence"/>
</dbReference>
<dbReference type="PANTHER" id="PTHR45743">
    <property type="entry name" value="POTASSIUM CHANNEL AKT1"/>
    <property type="match status" value="1"/>
</dbReference>
<comment type="similarity">
    <text evidence="2">Belongs to the potassium channel family. Plant (TC 1.A.1.4) subfamily.</text>
</comment>
<keyword evidence="9 14" id="KW-1133">Transmembrane helix</keyword>
<keyword evidence="11 14" id="KW-0472">Membrane</keyword>
<evidence type="ECO:0000313" key="16">
    <source>
        <dbReference type="EMBL" id="KAF8413580.1"/>
    </source>
</evidence>
<evidence type="ECO:0000256" key="7">
    <source>
        <dbReference type="ARBA" id="ARBA00022882"/>
    </source>
</evidence>
<keyword evidence="8" id="KW-0630">Potassium</keyword>
<dbReference type="EMBL" id="JABCRI010000001">
    <property type="protein sequence ID" value="KAF8413580.1"/>
    <property type="molecule type" value="Genomic_DNA"/>
</dbReference>
<keyword evidence="12" id="KW-0407">Ion channel</keyword>
<dbReference type="SUPFAM" id="SSF51206">
    <property type="entry name" value="cAMP-binding domain-like"/>
    <property type="match status" value="1"/>
</dbReference>
<protein>
    <recommendedName>
        <fullName evidence="15">Cyclic nucleotide-binding domain-containing protein</fullName>
    </recommendedName>
</protein>
<dbReference type="InterPro" id="IPR000595">
    <property type="entry name" value="cNMP-bd_dom"/>
</dbReference>
<dbReference type="InterPro" id="IPR005821">
    <property type="entry name" value="Ion_trans_dom"/>
</dbReference>
<reference evidence="16 17" key="1">
    <citation type="submission" date="2020-04" db="EMBL/GenBank/DDBJ databases">
        <title>Plant Genome Project.</title>
        <authorList>
            <person name="Zhang R.-G."/>
        </authorList>
    </citation>
    <scope>NUCLEOTIDE SEQUENCE [LARGE SCALE GENOMIC DNA]</scope>
    <source>
        <strain evidence="16">YNK0</strain>
        <tissue evidence="16">Leaf</tissue>
    </source>
</reference>
<dbReference type="PRINTS" id="PR01463">
    <property type="entry name" value="EAGCHANLFMLY"/>
</dbReference>
<feature type="transmembrane region" description="Helical" evidence="14">
    <location>
        <begin position="141"/>
        <end position="160"/>
    </location>
</feature>
<evidence type="ECO:0000256" key="12">
    <source>
        <dbReference type="ARBA" id="ARBA00023303"/>
    </source>
</evidence>
<dbReference type="GO" id="GO:0005249">
    <property type="term" value="F:voltage-gated potassium channel activity"/>
    <property type="evidence" value="ECO:0007669"/>
    <property type="project" value="InterPro"/>
</dbReference>
<dbReference type="FunFam" id="1.10.287.70:FF:000123">
    <property type="entry name" value="Potassium channel KAT3"/>
    <property type="match status" value="1"/>
</dbReference>
<evidence type="ECO:0000256" key="8">
    <source>
        <dbReference type="ARBA" id="ARBA00022958"/>
    </source>
</evidence>
<dbReference type="InterPro" id="IPR003938">
    <property type="entry name" value="K_chnl_volt-dep_EAG/ELK/ERG"/>
</dbReference>
<dbReference type="Gene3D" id="1.10.287.70">
    <property type="match status" value="1"/>
</dbReference>
<evidence type="ECO:0000256" key="6">
    <source>
        <dbReference type="ARBA" id="ARBA00022826"/>
    </source>
</evidence>
<name>A0A834ZXH7_TETSI</name>
<feature type="transmembrane region" description="Helical" evidence="14">
    <location>
        <begin position="206"/>
        <end position="231"/>
    </location>
</feature>
<keyword evidence="7" id="KW-0851">Voltage-gated channel</keyword>
<organism evidence="16 17">
    <name type="scientific">Tetracentron sinense</name>
    <name type="common">Spur-leaf</name>
    <dbReference type="NCBI Taxonomy" id="13715"/>
    <lineage>
        <taxon>Eukaryota</taxon>
        <taxon>Viridiplantae</taxon>
        <taxon>Streptophyta</taxon>
        <taxon>Embryophyta</taxon>
        <taxon>Tracheophyta</taxon>
        <taxon>Spermatophyta</taxon>
        <taxon>Magnoliopsida</taxon>
        <taxon>Trochodendrales</taxon>
        <taxon>Trochodendraceae</taxon>
        <taxon>Tetracentron</taxon>
    </lineage>
</organism>
<evidence type="ECO:0000256" key="3">
    <source>
        <dbReference type="ARBA" id="ARBA00022448"/>
    </source>
</evidence>
<evidence type="ECO:0000256" key="10">
    <source>
        <dbReference type="ARBA" id="ARBA00023065"/>
    </source>
</evidence>
<dbReference type="OMA" id="IEFEGRH"/>
<dbReference type="PROSITE" id="PS50042">
    <property type="entry name" value="CNMP_BINDING_3"/>
    <property type="match status" value="1"/>
</dbReference>
<dbReference type="Pfam" id="PF00520">
    <property type="entry name" value="Ion_trans"/>
    <property type="match status" value="1"/>
</dbReference>
<evidence type="ECO:0000256" key="1">
    <source>
        <dbReference type="ARBA" id="ARBA00004141"/>
    </source>
</evidence>
<feature type="compositionally biased region" description="Basic and acidic residues" evidence="13">
    <location>
        <begin position="12"/>
        <end position="45"/>
    </location>
</feature>
<evidence type="ECO:0000256" key="11">
    <source>
        <dbReference type="ARBA" id="ARBA00023136"/>
    </source>
</evidence>
<dbReference type="SUPFAM" id="SSF81324">
    <property type="entry name" value="Voltage-gated potassium channels"/>
    <property type="match status" value="1"/>
</dbReference>
<evidence type="ECO:0000256" key="2">
    <source>
        <dbReference type="ARBA" id="ARBA00007929"/>
    </source>
</evidence>
<dbReference type="Gene3D" id="2.60.120.10">
    <property type="entry name" value="Jelly Rolls"/>
    <property type="match status" value="1"/>
</dbReference>
<keyword evidence="3" id="KW-0813">Transport</keyword>
<dbReference type="CDD" id="cd00038">
    <property type="entry name" value="CAP_ED"/>
    <property type="match status" value="1"/>
</dbReference>